<evidence type="ECO:0000313" key="3">
    <source>
        <dbReference type="Proteomes" id="UP001164743"/>
    </source>
</evidence>
<dbReference type="EMBL" id="CP110437">
    <property type="protein sequence ID" value="WAQ92594.1"/>
    <property type="molecule type" value="Genomic_DNA"/>
</dbReference>
<keyword evidence="3" id="KW-1185">Reference proteome</keyword>
<organism evidence="2 3">
    <name type="scientific">Puccinia triticina</name>
    <dbReference type="NCBI Taxonomy" id="208348"/>
    <lineage>
        <taxon>Eukaryota</taxon>
        <taxon>Fungi</taxon>
        <taxon>Dikarya</taxon>
        <taxon>Basidiomycota</taxon>
        <taxon>Pucciniomycotina</taxon>
        <taxon>Pucciniomycetes</taxon>
        <taxon>Pucciniales</taxon>
        <taxon>Pucciniaceae</taxon>
        <taxon>Puccinia</taxon>
    </lineage>
</organism>
<dbReference type="Proteomes" id="UP001164743">
    <property type="component" value="Chromosome 17A"/>
</dbReference>
<name>A0ABY7D4Q2_9BASI</name>
<feature type="region of interest" description="Disordered" evidence="1">
    <location>
        <begin position="75"/>
        <end position="191"/>
    </location>
</feature>
<evidence type="ECO:0000256" key="1">
    <source>
        <dbReference type="SAM" id="MobiDB-lite"/>
    </source>
</evidence>
<dbReference type="GeneID" id="77805474"/>
<dbReference type="RefSeq" id="XP_053028149.1">
    <property type="nucleotide sequence ID" value="XM_053164580.1"/>
</dbReference>
<reference evidence="2" key="1">
    <citation type="submission" date="2022-10" db="EMBL/GenBank/DDBJ databases">
        <title>Puccinia triticina Genome sequencing and assembly.</title>
        <authorList>
            <person name="Li C."/>
        </authorList>
    </citation>
    <scope>NUCLEOTIDE SEQUENCE</scope>
    <source>
        <strain evidence="2">Pt15</strain>
    </source>
</reference>
<protein>
    <submittedName>
        <fullName evidence="2">Uncharacterized protein</fullName>
    </submittedName>
</protein>
<feature type="region of interest" description="Disordered" evidence="1">
    <location>
        <begin position="1"/>
        <end position="22"/>
    </location>
</feature>
<feature type="compositionally biased region" description="Basic and acidic residues" evidence="1">
    <location>
        <begin position="12"/>
        <end position="22"/>
    </location>
</feature>
<accession>A0ABY7D4Q2</accession>
<gene>
    <name evidence="2" type="ORF">PtA15_17A75</name>
</gene>
<proteinExistence type="predicted"/>
<sequence>MPSTQAALNSKHKPDAGSRPRPLVECKAIHDSLTPGPVRQTTGARSARFPLRSFRKHAATVSERCQGYLRLRALEQHSQRLQRPRRPLDHEGSPQPNGAPDHPDVATETAADVPGLPGAQNDPSEAVWRGCATAGRSARRRADATHRQRGGSPPPPPSGGQLSHPGPAAKNVSGSGRVRKNTGRCCESERF</sequence>
<evidence type="ECO:0000313" key="2">
    <source>
        <dbReference type="EMBL" id="WAQ92594.1"/>
    </source>
</evidence>